<dbReference type="SMART" id="SM00345">
    <property type="entry name" value="HTH_GNTR"/>
    <property type="match status" value="1"/>
</dbReference>
<dbReference type="Gene3D" id="1.20.120.530">
    <property type="entry name" value="GntR ligand-binding domain-like"/>
    <property type="match status" value="1"/>
</dbReference>
<keyword evidence="7" id="KW-1185">Reference proteome</keyword>
<evidence type="ECO:0000259" key="4">
    <source>
        <dbReference type="PROSITE" id="PS50949"/>
    </source>
</evidence>
<keyword evidence="3" id="KW-0804">Transcription</keyword>
<dbReference type="RefSeq" id="WP_046136067.1">
    <property type="nucleotide sequence ID" value="NZ_FQVC01000008.1"/>
</dbReference>
<dbReference type="OrthoDB" id="9028214at2"/>
<dbReference type="InterPro" id="IPR036388">
    <property type="entry name" value="WH-like_DNA-bd_sf"/>
</dbReference>
<evidence type="ECO:0000313" key="8">
    <source>
        <dbReference type="Proteomes" id="UP000184533"/>
    </source>
</evidence>
<dbReference type="GO" id="GO:0003677">
    <property type="term" value="F:DNA binding"/>
    <property type="evidence" value="ECO:0007669"/>
    <property type="project" value="UniProtKB-KW"/>
</dbReference>
<dbReference type="PANTHER" id="PTHR43537:SF5">
    <property type="entry name" value="UXU OPERON TRANSCRIPTIONAL REGULATOR"/>
    <property type="match status" value="1"/>
</dbReference>
<evidence type="ECO:0000256" key="2">
    <source>
        <dbReference type="ARBA" id="ARBA00023125"/>
    </source>
</evidence>
<dbReference type="GO" id="GO:0003700">
    <property type="term" value="F:DNA-binding transcription factor activity"/>
    <property type="evidence" value="ECO:0007669"/>
    <property type="project" value="InterPro"/>
</dbReference>
<dbReference type="PATRIC" id="fig|1121477.3.peg.4163"/>
<protein>
    <submittedName>
        <fullName evidence="6">Transcriptional regulator, GntR family</fullName>
    </submittedName>
</protein>
<feature type="domain" description="HTH gntR-type" evidence="4">
    <location>
        <begin position="4"/>
        <end position="70"/>
    </location>
</feature>
<dbReference type="InterPro" id="IPR008920">
    <property type="entry name" value="TF_FadR/GntR_C"/>
</dbReference>
<dbReference type="InterPro" id="IPR036390">
    <property type="entry name" value="WH_DNA-bd_sf"/>
</dbReference>
<gene>
    <name evidence="6" type="ORF">SAMN02745223_02795</name>
    <name evidence="5" type="ORF">VW29_14955</name>
</gene>
<reference evidence="6 8" key="2">
    <citation type="submission" date="2016-11" db="EMBL/GenBank/DDBJ databases">
        <authorList>
            <person name="Jaros S."/>
            <person name="Januszkiewicz K."/>
            <person name="Wedrychowicz H."/>
        </authorList>
    </citation>
    <scope>NUCLEOTIDE SEQUENCE [LARGE SCALE GENOMIC DNA]</scope>
    <source>
        <strain evidence="6 8">DSM 17137</strain>
    </source>
</reference>
<dbReference type="PRINTS" id="PR00035">
    <property type="entry name" value="HTHGNTR"/>
</dbReference>
<dbReference type="AlphaFoldDB" id="A0A0F5LKZ8"/>
<keyword evidence="1" id="KW-0805">Transcription regulation</keyword>
<dbReference type="PROSITE" id="PS50949">
    <property type="entry name" value="HTH_GNTR"/>
    <property type="match status" value="1"/>
</dbReference>
<evidence type="ECO:0000256" key="3">
    <source>
        <dbReference type="ARBA" id="ARBA00023163"/>
    </source>
</evidence>
<dbReference type="Gene3D" id="1.10.10.10">
    <property type="entry name" value="Winged helix-like DNA-binding domain superfamily/Winged helix DNA-binding domain"/>
    <property type="match status" value="1"/>
</dbReference>
<dbReference type="InterPro" id="IPR011711">
    <property type="entry name" value="GntR_C"/>
</dbReference>
<dbReference type="SMART" id="SM00895">
    <property type="entry name" value="FCD"/>
    <property type="match status" value="1"/>
</dbReference>
<proteinExistence type="predicted"/>
<dbReference type="Proteomes" id="UP000184533">
    <property type="component" value="Unassembled WGS sequence"/>
</dbReference>
<dbReference type="STRING" id="1121477.SAMN02745223_02795"/>
<evidence type="ECO:0000313" key="7">
    <source>
        <dbReference type="Proteomes" id="UP000033608"/>
    </source>
</evidence>
<dbReference type="EMBL" id="LAJF01000091">
    <property type="protein sequence ID" value="KKB82854.1"/>
    <property type="molecule type" value="Genomic_DNA"/>
</dbReference>
<evidence type="ECO:0000313" key="6">
    <source>
        <dbReference type="EMBL" id="SHF49360.1"/>
    </source>
</evidence>
<accession>A0A0F5LKZ8</accession>
<keyword evidence="2" id="KW-0238">DNA-binding</keyword>
<evidence type="ECO:0000313" key="5">
    <source>
        <dbReference type="EMBL" id="KKB82854.1"/>
    </source>
</evidence>
<evidence type="ECO:0000256" key="1">
    <source>
        <dbReference type="ARBA" id="ARBA00023015"/>
    </source>
</evidence>
<organism evidence="5 7">
    <name type="scientific">Devosia limi DSM 17137</name>
    <dbReference type="NCBI Taxonomy" id="1121477"/>
    <lineage>
        <taxon>Bacteria</taxon>
        <taxon>Pseudomonadati</taxon>
        <taxon>Pseudomonadota</taxon>
        <taxon>Alphaproteobacteria</taxon>
        <taxon>Hyphomicrobiales</taxon>
        <taxon>Devosiaceae</taxon>
        <taxon>Devosia</taxon>
    </lineage>
</organism>
<dbReference type="Pfam" id="PF00392">
    <property type="entry name" value="GntR"/>
    <property type="match status" value="1"/>
</dbReference>
<reference evidence="5 7" key="1">
    <citation type="submission" date="2015-03" db="EMBL/GenBank/DDBJ databases">
        <authorList>
            <person name="Hassan Y.I."/>
            <person name="Lepp D."/>
            <person name="Zhou T."/>
        </authorList>
    </citation>
    <scope>NUCLEOTIDE SEQUENCE [LARGE SCALE GENOMIC DNA]</scope>
    <source>
        <strain evidence="5 7">DSM 17137</strain>
    </source>
</reference>
<dbReference type="InterPro" id="IPR000524">
    <property type="entry name" value="Tscrpt_reg_HTH_GntR"/>
</dbReference>
<sequence>MVRVSAVQSVLEALKTEIQTQYQPGDYLPNERLFAERFGVGRNTVREALIVLEAYGYVEKTQRGPRVCTPDIAVAFNVFAQYFDRSLNTCKDLLEFRRIIELGILPSVVTNISDADIDKLEDLVRRMERALTARQAAEADYAFHNMMVEASGNAVIRKLYRVLAQSIVFYMEIGKHVPRHDIASADNHLSIVDALRRRSYPELLAACTDHYRYSEGVLEETMTRDMALPVTTEPAP</sequence>
<dbReference type="Pfam" id="PF07729">
    <property type="entry name" value="FCD"/>
    <property type="match status" value="1"/>
</dbReference>
<dbReference type="PANTHER" id="PTHR43537">
    <property type="entry name" value="TRANSCRIPTIONAL REGULATOR, GNTR FAMILY"/>
    <property type="match status" value="1"/>
</dbReference>
<dbReference type="Proteomes" id="UP000033608">
    <property type="component" value="Unassembled WGS sequence"/>
</dbReference>
<dbReference type="CDD" id="cd07377">
    <property type="entry name" value="WHTH_GntR"/>
    <property type="match status" value="1"/>
</dbReference>
<dbReference type="SUPFAM" id="SSF46785">
    <property type="entry name" value="Winged helix' DNA-binding domain"/>
    <property type="match status" value="1"/>
</dbReference>
<name>A0A0F5LKZ8_9HYPH</name>
<dbReference type="SUPFAM" id="SSF48008">
    <property type="entry name" value="GntR ligand-binding domain-like"/>
    <property type="match status" value="1"/>
</dbReference>
<dbReference type="EMBL" id="FQVC01000008">
    <property type="protein sequence ID" value="SHF49360.1"/>
    <property type="molecule type" value="Genomic_DNA"/>
</dbReference>